<dbReference type="AlphaFoldDB" id="A0A8S1QNB9"/>
<name>A0A8S1QNB9_PARPR</name>
<evidence type="ECO:0000313" key="3">
    <source>
        <dbReference type="Proteomes" id="UP000688137"/>
    </source>
</evidence>
<reference evidence="2" key="1">
    <citation type="submission" date="2021-01" db="EMBL/GenBank/DDBJ databases">
        <authorList>
            <consortium name="Genoscope - CEA"/>
            <person name="William W."/>
        </authorList>
    </citation>
    <scope>NUCLEOTIDE SEQUENCE</scope>
</reference>
<proteinExistence type="predicted"/>
<feature type="region of interest" description="Disordered" evidence="1">
    <location>
        <begin position="48"/>
        <end position="76"/>
    </location>
</feature>
<sequence length="76" mass="9265">MKYPFILYSQIIFKDWQSIIYLVYQKQQSFMNNNLGILNNRFHKKAIQSRKRQTSADTNTIHQMQGGKKKNEYYER</sequence>
<keyword evidence="3" id="KW-1185">Reference proteome</keyword>
<organism evidence="2 3">
    <name type="scientific">Paramecium primaurelia</name>
    <dbReference type="NCBI Taxonomy" id="5886"/>
    <lineage>
        <taxon>Eukaryota</taxon>
        <taxon>Sar</taxon>
        <taxon>Alveolata</taxon>
        <taxon>Ciliophora</taxon>
        <taxon>Intramacronucleata</taxon>
        <taxon>Oligohymenophorea</taxon>
        <taxon>Peniculida</taxon>
        <taxon>Parameciidae</taxon>
        <taxon>Paramecium</taxon>
    </lineage>
</organism>
<evidence type="ECO:0000256" key="1">
    <source>
        <dbReference type="SAM" id="MobiDB-lite"/>
    </source>
</evidence>
<dbReference type="Proteomes" id="UP000688137">
    <property type="component" value="Unassembled WGS sequence"/>
</dbReference>
<comment type="caution">
    <text evidence="2">The sequence shown here is derived from an EMBL/GenBank/DDBJ whole genome shotgun (WGS) entry which is preliminary data.</text>
</comment>
<protein>
    <submittedName>
        <fullName evidence="2">Uncharacterized protein</fullName>
    </submittedName>
</protein>
<evidence type="ECO:0000313" key="2">
    <source>
        <dbReference type="EMBL" id="CAD8116641.1"/>
    </source>
</evidence>
<accession>A0A8S1QNB9</accession>
<dbReference type="OMA" id="TNQKIPQ"/>
<dbReference type="EMBL" id="CAJJDM010000185">
    <property type="protein sequence ID" value="CAD8116641.1"/>
    <property type="molecule type" value="Genomic_DNA"/>
</dbReference>
<gene>
    <name evidence="2" type="ORF">PPRIM_AZ9-3.1.T1760017</name>
</gene>